<dbReference type="GO" id="GO:0003729">
    <property type="term" value="F:mRNA binding"/>
    <property type="evidence" value="ECO:0007669"/>
    <property type="project" value="TreeGrafter"/>
</dbReference>
<feature type="repeat" description="PPR" evidence="3">
    <location>
        <begin position="526"/>
        <end position="560"/>
    </location>
</feature>
<comment type="caution">
    <text evidence="4">The sequence shown here is derived from an EMBL/GenBank/DDBJ whole genome shotgun (WGS) entry which is preliminary data.</text>
</comment>
<dbReference type="Pfam" id="PF13041">
    <property type="entry name" value="PPR_2"/>
    <property type="match status" value="5"/>
</dbReference>
<feature type="repeat" description="PPR" evidence="3">
    <location>
        <begin position="114"/>
        <end position="148"/>
    </location>
</feature>
<feature type="repeat" description="PPR" evidence="3">
    <location>
        <begin position="79"/>
        <end position="113"/>
    </location>
</feature>
<protein>
    <recommendedName>
        <fullName evidence="6">Pentatricopeptide repeat-containing protein</fullName>
    </recommendedName>
</protein>
<feature type="non-terminal residue" evidence="4">
    <location>
        <position position="795"/>
    </location>
</feature>
<feature type="repeat" description="PPR" evidence="3">
    <location>
        <begin position="561"/>
        <end position="595"/>
    </location>
</feature>
<keyword evidence="2" id="KW-0677">Repeat</keyword>
<feature type="repeat" description="PPR" evidence="3">
    <location>
        <begin position="149"/>
        <end position="183"/>
    </location>
</feature>
<evidence type="ECO:0000313" key="4">
    <source>
        <dbReference type="EMBL" id="MCL7021380.1"/>
    </source>
</evidence>
<keyword evidence="5" id="KW-1185">Reference proteome</keyword>
<evidence type="ECO:0000256" key="3">
    <source>
        <dbReference type="PROSITE-ProRule" id="PRU00708"/>
    </source>
</evidence>
<dbReference type="Proteomes" id="UP001177140">
    <property type="component" value="Unassembled WGS sequence"/>
</dbReference>
<evidence type="ECO:0000256" key="2">
    <source>
        <dbReference type="ARBA" id="ARBA00022737"/>
    </source>
</evidence>
<dbReference type="PANTHER" id="PTHR47938">
    <property type="entry name" value="RESPIRATORY COMPLEX I CHAPERONE (CIA84), PUTATIVE (AFU_ORTHOLOGUE AFUA_2G06020)-RELATED"/>
    <property type="match status" value="1"/>
</dbReference>
<feature type="repeat" description="PPR" evidence="3">
    <location>
        <begin position="249"/>
        <end position="283"/>
    </location>
</feature>
<proteinExistence type="inferred from homology"/>
<dbReference type="PANTHER" id="PTHR47938:SF35">
    <property type="entry name" value="PENTATRICOPEPTIDE REPEAT-CONTAINING PROTEIN 4, MITOCHONDRIAL-RELATED"/>
    <property type="match status" value="1"/>
</dbReference>
<feature type="repeat" description="PPR" evidence="3">
    <location>
        <begin position="491"/>
        <end position="525"/>
    </location>
</feature>
<reference evidence="4" key="1">
    <citation type="submission" date="2022-03" db="EMBL/GenBank/DDBJ databases">
        <title>A functionally conserved STORR gene fusion in Papaver species that diverged 16.8 million years ago.</title>
        <authorList>
            <person name="Catania T."/>
        </authorList>
    </citation>
    <scope>NUCLEOTIDE SEQUENCE</scope>
    <source>
        <strain evidence="4">S-191538</strain>
    </source>
</reference>
<evidence type="ECO:0000256" key="1">
    <source>
        <dbReference type="ARBA" id="ARBA00007626"/>
    </source>
</evidence>
<dbReference type="InterPro" id="IPR011990">
    <property type="entry name" value="TPR-like_helical_dom_sf"/>
</dbReference>
<dbReference type="Pfam" id="PF12854">
    <property type="entry name" value="PPR_1"/>
    <property type="match status" value="2"/>
</dbReference>
<dbReference type="NCBIfam" id="TIGR00756">
    <property type="entry name" value="PPR"/>
    <property type="match status" value="13"/>
</dbReference>
<feature type="repeat" description="PPR" evidence="3">
    <location>
        <begin position="44"/>
        <end position="78"/>
    </location>
</feature>
<evidence type="ECO:0000313" key="5">
    <source>
        <dbReference type="Proteomes" id="UP001177140"/>
    </source>
</evidence>
<name>A0AA41UT07_PAPNU</name>
<evidence type="ECO:0008006" key="6">
    <source>
        <dbReference type="Google" id="ProtNLM"/>
    </source>
</evidence>
<sequence length="795" mass="89687">MEKEGVVLDAVFYSSWICGYFKEGILKEAFRKHVMMIEKGVNPDTVSYTILIDGFAKEGNVEKAIGFLNEMKKDGLEPNLVTYTAIMRGFCKRGKLEEAWRVFERVVELGIEVDEMTYSTLIEGLCRIGDFDRVFGLLEEMEQKGIKVGVITYNTVINGLCKAGRTSEGEVISKNMEGDCFTYSTLLHGYIQEDNVVGMLETKRRLEEANVSMDVVMCNVLIKALFLLGALEDAYLIYKGMPERGLVVNSVTYCALIDGYCKAGRIDEALKLFDAYRSSSFDFSDVSYNCIILGLCANSMVDMAVEVFMELVNKGVCPNQVTYRALIKLIYKERNGEGVLEFLQQIGDMDPYIYNSVCSNAIYFLTKKGCSEAAFGVYLIMKKIGSSVTSKGYYLILKSLFSDQNRLLVPLMLNAFLKEYGISEPRIIKIAVRHLSGKDVTKCLCFLDKMKKKHACITIPTAVFEDLKKQGRVLDAHKLIKEVDGTRTVCDVFGYSIVVDRLCKEGYLNKALDLCVTMRKHGIPPNIVIYNSVINGLCDQGCFVQALRIFDSLEKIYLVPTVITYNSLITALSKEGYLEDAKRLLEKMVLQEFIPNTRVYNSLIDGYCKYGLLDEALELLSHFEKSLCKPDSFTVRALIDGCCRKGEMEMAREFYFEFKEKGILPDLLGYIYLIKGLVVKGRIKEASEAFEDMLQIQSITELIDRTVGSVVYPCKRSHGSRNLKVLYDTEAQRKVGSLTSHVVDLDSTSLNLDKADNLKMQSWSYDFEACYSLIASLCLEGEKEKANRVAKEMLL</sequence>
<feature type="repeat" description="PPR" evidence="3">
    <location>
        <begin position="631"/>
        <end position="665"/>
    </location>
</feature>
<comment type="similarity">
    <text evidence="1">Belongs to the PPR family. P subfamily.</text>
</comment>
<dbReference type="Gene3D" id="1.25.40.10">
    <property type="entry name" value="Tetratricopeptide repeat domain"/>
    <property type="match status" value="6"/>
</dbReference>
<organism evidence="4 5">
    <name type="scientific">Papaver nudicaule</name>
    <name type="common">Iceland poppy</name>
    <dbReference type="NCBI Taxonomy" id="74823"/>
    <lineage>
        <taxon>Eukaryota</taxon>
        <taxon>Viridiplantae</taxon>
        <taxon>Streptophyta</taxon>
        <taxon>Embryophyta</taxon>
        <taxon>Tracheophyta</taxon>
        <taxon>Spermatophyta</taxon>
        <taxon>Magnoliopsida</taxon>
        <taxon>Ranunculales</taxon>
        <taxon>Papaveraceae</taxon>
        <taxon>Papaveroideae</taxon>
        <taxon>Papaver</taxon>
    </lineage>
</organism>
<dbReference type="Pfam" id="PF01535">
    <property type="entry name" value="PPR"/>
    <property type="match status" value="2"/>
</dbReference>
<accession>A0AA41UT07</accession>
<dbReference type="InterPro" id="IPR002885">
    <property type="entry name" value="PPR_rpt"/>
</dbReference>
<feature type="repeat" description="PPR" evidence="3">
    <location>
        <begin position="9"/>
        <end position="43"/>
    </location>
</feature>
<feature type="repeat" description="PPR" evidence="3">
    <location>
        <begin position="596"/>
        <end position="630"/>
    </location>
</feature>
<gene>
    <name evidence="4" type="ORF">MKW94_013496</name>
</gene>
<feature type="repeat" description="PPR" evidence="3">
    <location>
        <begin position="214"/>
        <end position="248"/>
    </location>
</feature>
<dbReference type="AlphaFoldDB" id="A0AA41UT07"/>
<dbReference type="PROSITE" id="PS51375">
    <property type="entry name" value="PPR"/>
    <property type="match status" value="13"/>
</dbReference>
<dbReference type="EMBL" id="JAJJMA010000045">
    <property type="protein sequence ID" value="MCL7021380.1"/>
    <property type="molecule type" value="Genomic_DNA"/>
</dbReference>
<feature type="repeat" description="PPR" evidence="3">
    <location>
        <begin position="284"/>
        <end position="318"/>
    </location>
</feature>